<keyword evidence="3" id="KW-0804">Transcription</keyword>
<dbReference type="PANTHER" id="PTHR43280">
    <property type="entry name" value="ARAC-FAMILY TRANSCRIPTIONAL REGULATOR"/>
    <property type="match status" value="1"/>
</dbReference>
<dbReference type="EMBL" id="LYBM01000003">
    <property type="protein sequence ID" value="ODA35691.1"/>
    <property type="molecule type" value="Genomic_DNA"/>
</dbReference>
<comment type="caution">
    <text evidence="5">The sequence shown here is derived from an EMBL/GenBank/DDBJ whole genome shotgun (WGS) entry which is preliminary data.</text>
</comment>
<dbReference type="Pfam" id="PF12833">
    <property type="entry name" value="HTH_18"/>
    <property type="match status" value="1"/>
</dbReference>
<protein>
    <recommendedName>
        <fullName evidence="4">HTH araC/xylS-type domain-containing protein</fullName>
    </recommendedName>
</protein>
<dbReference type="STRING" id="1080227.A8L45_03505"/>
<dbReference type="Pfam" id="PF13377">
    <property type="entry name" value="Peripla_BP_3"/>
    <property type="match status" value="1"/>
</dbReference>
<evidence type="ECO:0000256" key="1">
    <source>
        <dbReference type="ARBA" id="ARBA00023015"/>
    </source>
</evidence>
<keyword evidence="1" id="KW-0805">Transcription regulation</keyword>
<dbReference type="PROSITE" id="PS01124">
    <property type="entry name" value="HTH_ARAC_FAMILY_2"/>
    <property type="match status" value="1"/>
</dbReference>
<dbReference type="InterPro" id="IPR009057">
    <property type="entry name" value="Homeodomain-like_sf"/>
</dbReference>
<evidence type="ECO:0000259" key="4">
    <source>
        <dbReference type="PROSITE" id="PS01124"/>
    </source>
</evidence>
<evidence type="ECO:0000256" key="2">
    <source>
        <dbReference type="ARBA" id="ARBA00023125"/>
    </source>
</evidence>
<accession>A0A1C3ER23</accession>
<dbReference type="Pfam" id="PF22177">
    <property type="entry name" value="PBP1_XylR"/>
    <property type="match status" value="1"/>
</dbReference>
<dbReference type="PANTHER" id="PTHR43280:SF2">
    <property type="entry name" value="HTH-TYPE TRANSCRIPTIONAL REGULATOR EXSA"/>
    <property type="match status" value="1"/>
</dbReference>
<dbReference type="OrthoDB" id="8766450at2"/>
<keyword evidence="6" id="KW-1185">Reference proteome</keyword>
<sequence>MTITARRVSLDTSKLLPNRLRLAVLLNPLISRQASIIRGINQYLLKENVDVEIIFGNEIVSEHQDIEDIWFDGIIADYSDSLQINTFERTSLPIVGVLEQSEAIEKKFSVMTVGINSKACIDMAVDCFVSAGIYYIGCYDVLDDASDPRYIGRMHAFNSLSEREDIQTSTFHGMLTNFRSWKQENQRLINWINSLPKPCGIVVINESRSKALLDACLEVGYLVPGEVSIITLKENNIDDFITRQKMTGIKMPLTEVGELACDMLIRKIRKERVKFKSGLISPSDIDFGETTQSNVELDPVVIQVNTYIRNNFRRGIKVQQVVDSIGFSRTLVEKKYKEKMGYSIHKALHDAKLDNAKHLLMTTDLSVSDIAKMSGYSAEEYLYRVFKAEVNMTPVDFRGRNKA</sequence>
<evidence type="ECO:0000313" key="5">
    <source>
        <dbReference type="EMBL" id="ODA35691.1"/>
    </source>
</evidence>
<organism evidence="5 6">
    <name type="scientific">Veronia pacifica</name>
    <dbReference type="NCBI Taxonomy" id="1080227"/>
    <lineage>
        <taxon>Bacteria</taxon>
        <taxon>Pseudomonadati</taxon>
        <taxon>Pseudomonadota</taxon>
        <taxon>Gammaproteobacteria</taxon>
        <taxon>Vibrionales</taxon>
        <taxon>Vibrionaceae</taxon>
        <taxon>Veronia</taxon>
    </lineage>
</organism>
<keyword evidence="2" id="KW-0238">DNA-binding</keyword>
<dbReference type="Gene3D" id="1.10.10.60">
    <property type="entry name" value="Homeodomain-like"/>
    <property type="match status" value="1"/>
</dbReference>
<dbReference type="SUPFAM" id="SSF53822">
    <property type="entry name" value="Periplasmic binding protein-like I"/>
    <property type="match status" value="1"/>
</dbReference>
<evidence type="ECO:0000256" key="3">
    <source>
        <dbReference type="ARBA" id="ARBA00023163"/>
    </source>
</evidence>
<dbReference type="GO" id="GO:0043565">
    <property type="term" value="F:sequence-specific DNA binding"/>
    <property type="evidence" value="ECO:0007669"/>
    <property type="project" value="InterPro"/>
</dbReference>
<dbReference type="Gene3D" id="3.40.50.2300">
    <property type="match status" value="2"/>
</dbReference>
<dbReference type="InterPro" id="IPR054031">
    <property type="entry name" value="XylR_PBP1"/>
</dbReference>
<dbReference type="AlphaFoldDB" id="A0A1C3ER23"/>
<dbReference type="InterPro" id="IPR028082">
    <property type="entry name" value="Peripla_BP_I"/>
</dbReference>
<evidence type="ECO:0000313" key="6">
    <source>
        <dbReference type="Proteomes" id="UP000094936"/>
    </source>
</evidence>
<dbReference type="InterPro" id="IPR046335">
    <property type="entry name" value="LacI/GalR-like_sensor"/>
</dbReference>
<dbReference type="SUPFAM" id="SSF46689">
    <property type="entry name" value="Homeodomain-like"/>
    <property type="match status" value="1"/>
</dbReference>
<dbReference type="RefSeq" id="WP_068899251.1">
    <property type="nucleotide sequence ID" value="NZ_JBHUIF010000020.1"/>
</dbReference>
<feature type="domain" description="HTH araC/xylS-type" evidence="4">
    <location>
        <begin position="302"/>
        <end position="400"/>
    </location>
</feature>
<dbReference type="GO" id="GO:0003700">
    <property type="term" value="F:DNA-binding transcription factor activity"/>
    <property type="evidence" value="ECO:0007669"/>
    <property type="project" value="InterPro"/>
</dbReference>
<name>A0A1C3ER23_9GAMM</name>
<reference evidence="5 6" key="1">
    <citation type="submission" date="2016-05" db="EMBL/GenBank/DDBJ databases">
        <title>Genomic Taxonomy of the Vibrionaceae.</title>
        <authorList>
            <person name="Gomez-Gil B."/>
            <person name="Enciso-Ibarra J."/>
        </authorList>
    </citation>
    <scope>NUCLEOTIDE SEQUENCE [LARGE SCALE GENOMIC DNA]</scope>
    <source>
        <strain evidence="5 6">CAIM 1920</strain>
    </source>
</reference>
<dbReference type="InterPro" id="IPR018060">
    <property type="entry name" value="HTH_AraC"/>
</dbReference>
<dbReference type="Proteomes" id="UP000094936">
    <property type="component" value="Unassembled WGS sequence"/>
</dbReference>
<proteinExistence type="predicted"/>
<dbReference type="SMART" id="SM00342">
    <property type="entry name" value="HTH_ARAC"/>
    <property type="match status" value="1"/>
</dbReference>
<gene>
    <name evidence="5" type="ORF">A8L45_03505</name>
</gene>